<proteinExistence type="inferred from homology"/>
<dbReference type="InterPro" id="IPR016166">
    <property type="entry name" value="FAD-bd_PCMH"/>
</dbReference>
<evidence type="ECO:0000256" key="1">
    <source>
        <dbReference type="ARBA" id="ARBA00001974"/>
    </source>
</evidence>
<dbReference type="InterPro" id="IPR050416">
    <property type="entry name" value="FAD-linked_Oxidoreductase"/>
</dbReference>
<dbReference type="Proteomes" id="UP000604475">
    <property type="component" value="Unassembled WGS sequence"/>
</dbReference>
<comment type="cofactor">
    <cofactor evidence="1">
        <name>FAD</name>
        <dbReference type="ChEBI" id="CHEBI:57692"/>
    </cofactor>
</comment>
<comment type="caution">
    <text evidence="7">The sequence shown here is derived from an EMBL/GenBank/DDBJ whole genome shotgun (WGS) entry which is preliminary data.</text>
</comment>
<dbReference type="PROSITE" id="PS51387">
    <property type="entry name" value="FAD_PCMH"/>
    <property type="match status" value="1"/>
</dbReference>
<dbReference type="EMBL" id="JAEACQ010000283">
    <property type="protein sequence ID" value="MBL7631753.1"/>
    <property type="molecule type" value="Genomic_DNA"/>
</dbReference>
<dbReference type="Gene3D" id="3.40.462.20">
    <property type="match status" value="1"/>
</dbReference>
<comment type="similarity">
    <text evidence="2">Belongs to the oxygen-dependent FAD-linked oxidoreductase family.</text>
</comment>
<evidence type="ECO:0000256" key="3">
    <source>
        <dbReference type="ARBA" id="ARBA00022630"/>
    </source>
</evidence>
<feature type="domain" description="FAD-binding PCMH-type" evidence="6">
    <location>
        <begin position="54"/>
        <end position="224"/>
    </location>
</feature>
<reference evidence="7" key="1">
    <citation type="submission" date="2020-12" db="EMBL/GenBank/DDBJ databases">
        <title>Genomic characterization of non-nitrogen-fixing Frankia strains.</title>
        <authorList>
            <person name="Carlos-Shanley C."/>
            <person name="Guerra T."/>
            <person name="Hahn D."/>
        </authorList>
    </citation>
    <scope>NUCLEOTIDE SEQUENCE</scope>
    <source>
        <strain evidence="7">CN6</strain>
    </source>
</reference>
<dbReference type="Gene3D" id="3.30.43.10">
    <property type="entry name" value="Uridine Diphospho-n-acetylenolpyruvylglucosamine Reductase, domain 2"/>
    <property type="match status" value="1"/>
</dbReference>
<name>A0A937US37_9ACTN</name>
<dbReference type="GO" id="GO:0071949">
    <property type="term" value="F:FAD binding"/>
    <property type="evidence" value="ECO:0007669"/>
    <property type="project" value="InterPro"/>
</dbReference>
<dbReference type="InterPro" id="IPR006094">
    <property type="entry name" value="Oxid_FAD_bind_N"/>
</dbReference>
<protein>
    <submittedName>
        <fullName evidence="7">FAD-binding oxidoreductase</fullName>
    </submittedName>
</protein>
<evidence type="ECO:0000313" key="8">
    <source>
        <dbReference type="Proteomes" id="UP000604475"/>
    </source>
</evidence>
<dbReference type="Gene3D" id="3.30.465.10">
    <property type="match status" value="1"/>
</dbReference>
<evidence type="ECO:0000256" key="2">
    <source>
        <dbReference type="ARBA" id="ARBA00005466"/>
    </source>
</evidence>
<dbReference type="SUPFAM" id="SSF56176">
    <property type="entry name" value="FAD-binding/transporter-associated domain-like"/>
    <property type="match status" value="1"/>
</dbReference>
<dbReference type="RefSeq" id="WP_203007145.1">
    <property type="nucleotide sequence ID" value="NZ_JADWYU010000372.1"/>
</dbReference>
<dbReference type="InterPro" id="IPR036318">
    <property type="entry name" value="FAD-bd_PCMH-like_sf"/>
</dbReference>
<dbReference type="InterPro" id="IPR016167">
    <property type="entry name" value="FAD-bd_PCMH_sub1"/>
</dbReference>
<keyword evidence="8" id="KW-1185">Reference proteome</keyword>
<dbReference type="GO" id="GO:0016491">
    <property type="term" value="F:oxidoreductase activity"/>
    <property type="evidence" value="ECO:0007669"/>
    <property type="project" value="UniProtKB-KW"/>
</dbReference>
<dbReference type="PANTHER" id="PTHR42973:SF39">
    <property type="entry name" value="FAD-BINDING PCMH-TYPE DOMAIN-CONTAINING PROTEIN"/>
    <property type="match status" value="1"/>
</dbReference>
<dbReference type="InterPro" id="IPR016169">
    <property type="entry name" value="FAD-bd_PCMH_sub2"/>
</dbReference>
<keyword evidence="4" id="KW-0274">FAD</keyword>
<organism evidence="7 8">
    <name type="scientific">Frankia nepalensis</name>
    <dbReference type="NCBI Taxonomy" id="1836974"/>
    <lineage>
        <taxon>Bacteria</taxon>
        <taxon>Bacillati</taxon>
        <taxon>Actinomycetota</taxon>
        <taxon>Actinomycetes</taxon>
        <taxon>Frankiales</taxon>
        <taxon>Frankiaceae</taxon>
        <taxon>Frankia</taxon>
    </lineage>
</organism>
<sequence length="472" mass="50180">MSSSVSISDVELLSDLVLGTGPDVAAPRAAIRGALLEPGDPGWDEARGTYNLVVDQQPALIVVPADAAEVAAVLRFAGRHGMRVAPQRTGHNAEPLGSLAGTVLLRTDALRHVQIDAERRRALVGAGAKWEDVVPAASALGLAALHGSTPDVSIAGYTLGGGLGWYGRALGLACNSVTGIQVVTPGAEPRWVDADVEPELFWALRGGGGNFGVVTALEFRLFPISEVYAGILFFPWERSAEVLHAWEDWTRTVPDEMTSVGRIRQFQPIPAVPEPLRGKAFVLVEGIFLGTEEAGARLMEPLRALGPVADTFAMVPPVGIAELHMDSPLPMPYQGDGMVLADLTGEAIDDLVAAVGPGSGSPLVSVTIRHLGGELDRVRRGNGALARMPGSYIMFGIGMTPDPASIELTRGWLETMKRPMRALASGHYLNFTEKRTDPAEMFPADAYARLRAVRASVDPRGILRANHEIPVD</sequence>
<dbReference type="PANTHER" id="PTHR42973">
    <property type="entry name" value="BINDING OXIDOREDUCTASE, PUTATIVE (AFU_ORTHOLOGUE AFUA_1G17690)-RELATED"/>
    <property type="match status" value="1"/>
</dbReference>
<gene>
    <name evidence="7" type="ORF">I7412_32270</name>
</gene>
<evidence type="ECO:0000313" key="7">
    <source>
        <dbReference type="EMBL" id="MBL7631753.1"/>
    </source>
</evidence>
<keyword evidence="3" id="KW-0285">Flavoprotein</keyword>
<dbReference type="AlphaFoldDB" id="A0A937US37"/>
<evidence type="ECO:0000256" key="4">
    <source>
        <dbReference type="ARBA" id="ARBA00022827"/>
    </source>
</evidence>
<dbReference type="Pfam" id="PF01565">
    <property type="entry name" value="FAD_binding_4"/>
    <property type="match status" value="1"/>
</dbReference>
<accession>A0A937US37</accession>
<keyword evidence="5" id="KW-0560">Oxidoreductase</keyword>
<evidence type="ECO:0000256" key="5">
    <source>
        <dbReference type="ARBA" id="ARBA00023002"/>
    </source>
</evidence>
<evidence type="ECO:0000259" key="6">
    <source>
        <dbReference type="PROSITE" id="PS51387"/>
    </source>
</evidence>